<evidence type="ECO:0000256" key="2">
    <source>
        <dbReference type="ARBA" id="ARBA00022908"/>
    </source>
</evidence>
<dbReference type="InterPro" id="IPR013762">
    <property type="entry name" value="Integrase-like_cat_sf"/>
</dbReference>
<comment type="similarity">
    <text evidence="1">Belongs to the 'phage' integrase family.</text>
</comment>
<dbReference type="InterPro" id="IPR010998">
    <property type="entry name" value="Integrase_recombinase_N"/>
</dbReference>
<gene>
    <name evidence="8" type="ORF">N4J17_14440</name>
</gene>
<name>A0ABZ2F360_METCP</name>
<dbReference type="Gene3D" id="1.10.150.130">
    <property type="match status" value="1"/>
</dbReference>
<keyword evidence="3 5" id="KW-0238">DNA-binding</keyword>
<dbReference type="RefSeq" id="WP_232470399.1">
    <property type="nucleotide sequence ID" value="NZ_CP104311.1"/>
</dbReference>
<evidence type="ECO:0000313" key="9">
    <source>
        <dbReference type="Proteomes" id="UP001359308"/>
    </source>
</evidence>
<evidence type="ECO:0000313" key="8">
    <source>
        <dbReference type="EMBL" id="WWF01649.1"/>
    </source>
</evidence>
<reference evidence="8 9" key="1">
    <citation type="submission" date="2022-09" db="EMBL/GenBank/DDBJ databases">
        <authorList>
            <person name="Giprobiosintez L."/>
        </authorList>
    </citation>
    <scope>NUCLEOTIDE SEQUENCE [LARGE SCALE GENOMIC DNA]</scope>
    <source>
        <strain evidence="9">VKPM-B-12549 (GBS-15)</strain>
    </source>
</reference>
<evidence type="ECO:0000256" key="1">
    <source>
        <dbReference type="ARBA" id="ARBA00008857"/>
    </source>
</evidence>
<proteinExistence type="inferred from homology"/>
<keyword evidence="9" id="KW-1185">Reference proteome</keyword>
<accession>A0ABZ2F360</accession>
<sequence length="350" mass="39341">MKTAASTAPLPPFNAQIARPERSSRRNSDPPLSRVVRDYIHARRNKVRYERLRQAESQLLRCAELLGDRPVSAYRTDDIRSLVDELRRECALSASTVNGYLATLSASFNWAIAERRYGIERNPCNGCRLPDESVAGELRQQRNERAFTPQQLKTFFESEVSRKGVDTVYKYWIPLIQLYSGARIGEICRLRPEDVVELPGGIPALRLVAANARVPAMRKLRFVPLHPRLIALGLLAHAKDQCGCDTLWPGLNVPRLGSKGQNLGMWLNRHLNKLGLKQKGRRSDVFRATFEACLKQTGVPEVYRQALLGLSAGCGYLRPLWDTQPDVLLSQLARLDYGIEHAAPPPLKGN</sequence>
<dbReference type="Proteomes" id="UP001359308">
    <property type="component" value="Chromosome"/>
</dbReference>
<feature type="region of interest" description="Disordered" evidence="6">
    <location>
        <begin position="1"/>
        <end position="32"/>
    </location>
</feature>
<keyword evidence="4" id="KW-0233">DNA recombination</keyword>
<keyword evidence="2" id="KW-0229">DNA integration</keyword>
<dbReference type="Gene3D" id="1.10.443.10">
    <property type="entry name" value="Intergrase catalytic core"/>
    <property type="match status" value="1"/>
</dbReference>
<dbReference type="InterPro" id="IPR050090">
    <property type="entry name" value="Tyrosine_recombinase_XerCD"/>
</dbReference>
<dbReference type="PROSITE" id="PS51900">
    <property type="entry name" value="CB"/>
    <property type="match status" value="1"/>
</dbReference>
<dbReference type="InterPro" id="IPR044068">
    <property type="entry name" value="CB"/>
</dbReference>
<dbReference type="PANTHER" id="PTHR30349">
    <property type="entry name" value="PHAGE INTEGRASE-RELATED"/>
    <property type="match status" value="1"/>
</dbReference>
<dbReference type="InterPro" id="IPR011010">
    <property type="entry name" value="DNA_brk_join_enz"/>
</dbReference>
<feature type="compositionally biased region" description="Basic and acidic residues" evidence="6">
    <location>
        <begin position="19"/>
        <end position="28"/>
    </location>
</feature>
<evidence type="ECO:0000256" key="6">
    <source>
        <dbReference type="SAM" id="MobiDB-lite"/>
    </source>
</evidence>
<evidence type="ECO:0000256" key="4">
    <source>
        <dbReference type="ARBA" id="ARBA00023172"/>
    </source>
</evidence>
<dbReference type="SUPFAM" id="SSF56349">
    <property type="entry name" value="DNA breaking-rejoining enzymes"/>
    <property type="match status" value="1"/>
</dbReference>
<dbReference type="EMBL" id="CP104311">
    <property type="protein sequence ID" value="WWF01649.1"/>
    <property type="molecule type" value="Genomic_DNA"/>
</dbReference>
<feature type="domain" description="Core-binding (CB)" evidence="7">
    <location>
        <begin position="30"/>
        <end position="112"/>
    </location>
</feature>
<organism evidence="8 9">
    <name type="scientific">Methylococcus capsulatus</name>
    <dbReference type="NCBI Taxonomy" id="414"/>
    <lineage>
        <taxon>Bacteria</taxon>
        <taxon>Pseudomonadati</taxon>
        <taxon>Pseudomonadota</taxon>
        <taxon>Gammaproteobacteria</taxon>
        <taxon>Methylococcales</taxon>
        <taxon>Methylococcaceae</taxon>
        <taxon>Methylococcus</taxon>
    </lineage>
</organism>
<protein>
    <submittedName>
        <fullName evidence="8">Integrase</fullName>
    </submittedName>
</protein>
<evidence type="ECO:0000256" key="3">
    <source>
        <dbReference type="ARBA" id="ARBA00023125"/>
    </source>
</evidence>
<evidence type="ECO:0000256" key="5">
    <source>
        <dbReference type="PROSITE-ProRule" id="PRU01248"/>
    </source>
</evidence>
<dbReference type="PANTHER" id="PTHR30349:SF41">
    <property type="entry name" value="INTEGRASE_RECOMBINASE PROTEIN MJ0367-RELATED"/>
    <property type="match status" value="1"/>
</dbReference>
<evidence type="ECO:0000259" key="7">
    <source>
        <dbReference type="PROSITE" id="PS51900"/>
    </source>
</evidence>